<dbReference type="EMBL" id="MU274908">
    <property type="protein sequence ID" value="KAI0090360.1"/>
    <property type="molecule type" value="Genomic_DNA"/>
</dbReference>
<gene>
    <name evidence="1" type="ORF">BDY19DRAFT_888383</name>
</gene>
<proteinExistence type="predicted"/>
<evidence type="ECO:0000313" key="1">
    <source>
        <dbReference type="EMBL" id="KAI0090360.1"/>
    </source>
</evidence>
<accession>A0ACB8U7V3</accession>
<sequence length="317" mass="35906">MNALRIGTRLTSRWTSTNTPRPEMMRSMSTIRPVDLPFDKYLPSNGNETDQPLVILHGLFGMKRNWASLAKAFARDLQRPVYALDLRNHGEAPHVRPMTYSAMAVDVLEFFRAHSLRNVSLLGHSMGGKVAMCVALDPDLQQDLLTHLIVADIAPSKGALSPEFQRYVEAMKKIEDSKVSTRQEAQQILTPYESDAMTRAFLLTNLLPAVHDHHHHALKFRVPIDIIGEAIPEIGNFPCEPGEQAWEGPTIFIKGTRSKYINHHNIPIAEQFFPNMKLRTLDAGHWGMSDHLFTCLFTERIVLFVSACREVSRLYLL</sequence>
<comment type="caution">
    <text evidence="1">The sequence shown here is derived from an EMBL/GenBank/DDBJ whole genome shotgun (WGS) entry which is preliminary data.</text>
</comment>
<name>A0ACB8U7V3_9APHY</name>
<keyword evidence="2" id="KW-1185">Reference proteome</keyword>
<organism evidence="1 2">
    <name type="scientific">Irpex rosettiformis</name>
    <dbReference type="NCBI Taxonomy" id="378272"/>
    <lineage>
        <taxon>Eukaryota</taxon>
        <taxon>Fungi</taxon>
        <taxon>Dikarya</taxon>
        <taxon>Basidiomycota</taxon>
        <taxon>Agaricomycotina</taxon>
        <taxon>Agaricomycetes</taxon>
        <taxon>Polyporales</taxon>
        <taxon>Irpicaceae</taxon>
        <taxon>Irpex</taxon>
    </lineage>
</organism>
<evidence type="ECO:0000313" key="2">
    <source>
        <dbReference type="Proteomes" id="UP001055072"/>
    </source>
</evidence>
<dbReference type="Proteomes" id="UP001055072">
    <property type="component" value="Unassembled WGS sequence"/>
</dbReference>
<keyword evidence="1" id="KW-0378">Hydrolase</keyword>
<protein>
    <submittedName>
        <fullName evidence="1">Alpha/Beta hydrolase protein</fullName>
    </submittedName>
</protein>
<reference evidence="1" key="1">
    <citation type="journal article" date="2021" name="Environ. Microbiol.">
        <title>Gene family expansions and transcriptome signatures uncover fungal adaptations to wood decay.</title>
        <authorList>
            <person name="Hage H."/>
            <person name="Miyauchi S."/>
            <person name="Viragh M."/>
            <person name="Drula E."/>
            <person name="Min B."/>
            <person name="Chaduli D."/>
            <person name="Navarro D."/>
            <person name="Favel A."/>
            <person name="Norest M."/>
            <person name="Lesage-Meessen L."/>
            <person name="Balint B."/>
            <person name="Merenyi Z."/>
            <person name="de Eugenio L."/>
            <person name="Morin E."/>
            <person name="Martinez A.T."/>
            <person name="Baldrian P."/>
            <person name="Stursova M."/>
            <person name="Martinez M.J."/>
            <person name="Novotny C."/>
            <person name="Magnuson J.K."/>
            <person name="Spatafora J.W."/>
            <person name="Maurice S."/>
            <person name="Pangilinan J."/>
            <person name="Andreopoulos W."/>
            <person name="LaButti K."/>
            <person name="Hundley H."/>
            <person name="Na H."/>
            <person name="Kuo A."/>
            <person name="Barry K."/>
            <person name="Lipzen A."/>
            <person name="Henrissat B."/>
            <person name="Riley R."/>
            <person name="Ahrendt S."/>
            <person name="Nagy L.G."/>
            <person name="Grigoriev I.V."/>
            <person name="Martin F."/>
            <person name="Rosso M.N."/>
        </authorList>
    </citation>
    <scope>NUCLEOTIDE SEQUENCE</scope>
    <source>
        <strain evidence="1">CBS 384.51</strain>
    </source>
</reference>